<keyword evidence="4" id="KW-0472">Membrane</keyword>
<evidence type="ECO:0000313" key="8">
    <source>
        <dbReference type="Proteomes" id="UP000236736"/>
    </source>
</evidence>
<dbReference type="SUPFAM" id="SSF48452">
    <property type="entry name" value="TPR-like"/>
    <property type="match status" value="1"/>
</dbReference>
<dbReference type="InterPro" id="IPR012944">
    <property type="entry name" value="SusD_RagB_dom"/>
</dbReference>
<evidence type="ECO:0000256" key="4">
    <source>
        <dbReference type="ARBA" id="ARBA00023136"/>
    </source>
</evidence>
<comment type="similarity">
    <text evidence="2">Belongs to the SusD family.</text>
</comment>
<keyword evidence="3" id="KW-0732">Signal</keyword>
<organism evidence="7 8">
    <name type="scientific">Algoriphagus boritolerans DSM 17298 = JCM 18970</name>
    <dbReference type="NCBI Taxonomy" id="1120964"/>
    <lineage>
        <taxon>Bacteria</taxon>
        <taxon>Pseudomonadati</taxon>
        <taxon>Bacteroidota</taxon>
        <taxon>Cytophagia</taxon>
        <taxon>Cytophagales</taxon>
        <taxon>Cyclobacteriaceae</taxon>
        <taxon>Algoriphagus</taxon>
    </lineage>
</organism>
<dbReference type="Proteomes" id="UP000236736">
    <property type="component" value="Unassembled WGS sequence"/>
</dbReference>
<reference evidence="8" key="1">
    <citation type="submission" date="2016-10" db="EMBL/GenBank/DDBJ databases">
        <authorList>
            <person name="Varghese N."/>
            <person name="Submissions S."/>
        </authorList>
    </citation>
    <scope>NUCLEOTIDE SEQUENCE [LARGE SCALE GENOMIC DNA]</scope>
    <source>
        <strain evidence="8">DSM 17298</strain>
    </source>
</reference>
<dbReference type="EMBL" id="FNVR01000002">
    <property type="protein sequence ID" value="SEF52553.1"/>
    <property type="molecule type" value="Genomic_DNA"/>
</dbReference>
<evidence type="ECO:0000256" key="1">
    <source>
        <dbReference type="ARBA" id="ARBA00004442"/>
    </source>
</evidence>
<gene>
    <name evidence="7" type="ORF">SAMN03080598_00446</name>
</gene>
<evidence type="ECO:0000256" key="5">
    <source>
        <dbReference type="ARBA" id="ARBA00023237"/>
    </source>
</evidence>
<proteinExistence type="inferred from homology"/>
<comment type="subcellular location">
    <subcellularLocation>
        <location evidence="1">Cell outer membrane</location>
    </subcellularLocation>
</comment>
<dbReference type="AlphaFoldDB" id="A0A1H5SPL9"/>
<dbReference type="GO" id="GO:0009279">
    <property type="term" value="C:cell outer membrane"/>
    <property type="evidence" value="ECO:0007669"/>
    <property type="project" value="UniProtKB-SubCell"/>
</dbReference>
<evidence type="ECO:0000256" key="2">
    <source>
        <dbReference type="ARBA" id="ARBA00006275"/>
    </source>
</evidence>
<dbReference type="InterPro" id="IPR041662">
    <property type="entry name" value="SusD-like_2"/>
</dbReference>
<dbReference type="Pfam" id="PF12771">
    <property type="entry name" value="SusD-like_2"/>
    <property type="match status" value="1"/>
</dbReference>
<dbReference type="Gene3D" id="1.25.40.390">
    <property type="match status" value="1"/>
</dbReference>
<dbReference type="STRING" id="1120964.GCA_001313265_00863"/>
<sequence>MKSSMTKIVTHWDDYKPCEIPSDLSKTNYKQMKIKYKILSMVFVSTIGFNACDVVRLPETEITDQTYWRSENDLKMAANYLYTFLPGLPVTSDIWSDDAFAIGPNPISDGTRLAPATDESYNTPYLLIRAANNIIEKAPNALETGVNQSIVDNYLAEARFFRAWAYFELVKRYGDVPLILTTLAEKDEKLFAPADSRENVVNVIYEDLDFAIANLRTPSMLGAAGYGRIANTTAMAFKSRVALFEGTFSKYHKIGDANRHLNIALAAAKACMDSGEHDLFNSYFNLFQYAGEGRANRENILVKQYGLSLTESVLFHNVQRLLETGVANPTKALVDSYLMQDGLPIEKSPLYKKPTTILEDFNDRDLRMSATLFKKGDPYIGTLPTFNVPNLSFQRTGYANRRYANVTDWQNSRSFMDYTLIRYAEVLLNYAEAKFELEGTISDQELDITINRLRTRGGVTPLTRAFAAQHDLDLLQEIRRERRVELAMEGFRYWDLIRWKIAEIELPKDVLGNFYFRDEFGSAVTPDINQDNYIVLQRAANRRFDPDKDYLWPLPINELGLNPSLNQNPNW</sequence>
<evidence type="ECO:0000256" key="3">
    <source>
        <dbReference type="ARBA" id="ARBA00022729"/>
    </source>
</evidence>
<keyword evidence="8" id="KW-1185">Reference proteome</keyword>
<evidence type="ECO:0000313" key="7">
    <source>
        <dbReference type="EMBL" id="SEF52553.1"/>
    </source>
</evidence>
<protein>
    <submittedName>
        <fullName evidence="7">Starch-binding associating with outer membrane</fullName>
    </submittedName>
</protein>
<dbReference type="Pfam" id="PF07980">
    <property type="entry name" value="SusD_RagB"/>
    <property type="match status" value="1"/>
</dbReference>
<accession>A0A1H5SPL9</accession>
<keyword evidence="5" id="KW-0998">Cell outer membrane</keyword>
<evidence type="ECO:0000259" key="6">
    <source>
        <dbReference type="Pfam" id="PF07980"/>
    </source>
</evidence>
<feature type="domain" description="RagB/SusD" evidence="6">
    <location>
        <begin position="328"/>
        <end position="571"/>
    </location>
</feature>
<name>A0A1H5SPL9_9BACT</name>
<dbReference type="InterPro" id="IPR011990">
    <property type="entry name" value="TPR-like_helical_dom_sf"/>
</dbReference>